<dbReference type="RefSeq" id="WP_381445843.1">
    <property type="nucleotide sequence ID" value="NZ_JBHSNP010000027.1"/>
</dbReference>
<accession>A0ABW0TYZ3</accession>
<keyword evidence="3" id="KW-1185">Reference proteome</keyword>
<gene>
    <name evidence="2" type="ORF">ACFPTP_13630</name>
</gene>
<sequence length="45" mass="4522">MRGKVLMICLVLGLAVVAPSMNTASASDFVTNGQPDVGPPHGAKA</sequence>
<feature type="chain" id="PRO_5045535495" evidence="1">
    <location>
        <begin position="27"/>
        <end position="45"/>
    </location>
</feature>
<keyword evidence="1" id="KW-0732">Signal</keyword>
<proteinExistence type="predicted"/>
<evidence type="ECO:0000313" key="3">
    <source>
        <dbReference type="Proteomes" id="UP001596071"/>
    </source>
</evidence>
<comment type="caution">
    <text evidence="2">The sequence shown here is derived from an EMBL/GenBank/DDBJ whole genome shotgun (WGS) entry which is preliminary data.</text>
</comment>
<dbReference type="Proteomes" id="UP001596071">
    <property type="component" value="Unassembled WGS sequence"/>
</dbReference>
<feature type="signal peptide" evidence="1">
    <location>
        <begin position="1"/>
        <end position="26"/>
    </location>
</feature>
<evidence type="ECO:0000313" key="2">
    <source>
        <dbReference type="EMBL" id="MFC5604265.1"/>
    </source>
</evidence>
<protein>
    <submittedName>
        <fullName evidence="2">Uncharacterized protein</fullName>
    </submittedName>
</protein>
<dbReference type="EMBL" id="JBHSNP010000027">
    <property type="protein sequence ID" value="MFC5604265.1"/>
    <property type="molecule type" value="Genomic_DNA"/>
</dbReference>
<reference evidence="3" key="1">
    <citation type="journal article" date="2019" name="Int. J. Syst. Evol. Microbiol.">
        <title>The Global Catalogue of Microorganisms (GCM) 10K type strain sequencing project: providing services to taxonomists for standard genome sequencing and annotation.</title>
        <authorList>
            <consortium name="The Broad Institute Genomics Platform"/>
            <consortium name="The Broad Institute Genome Sequencing Center for Infectious Disease"/>
            <person name="Wu L."/>
            <person name="Ma J."/>
        </authorList>
    </citation>
    <scope>NUCLEOTIDE SEQUENCE [LARGE SCALE GENOMIC DNA]</scope>
    <source>
        <strain evidence="3">KACC 11299</strain>
    </source>
</reference>
<name>A0ABW0TYZ3_9BACL</name>
<organism evidence="2 3">
    <name type="scientific">Sporosarcina koreensis</name>
    <dbReference type="NCBI Taxonomy" id="334735"/>
    <lineage>
        <taxon>Bacteria</taxon>
        <taxon>Bacillati</taxon>
        <taxon>Bacillota</taxon>
        <taxon>Bacilli</taxon>
        <taxon>Bacillales</taxon>
        <taxon>Caryophanaceae</taxon>
        <taxon>Sporosarcina</taxon>
    </lineage>
</organism>
<evidence type="ECO:0000256" key="1">
    <source>
        <dbReference type="SAM" id="SignalP"/>
    </source>
</evidence>